<dbReference type="SUPFAM" id="SSF47473">
    <property type="entry name" value="EF-hand"/>
    <property type="match status" value="1"/>
</dbReference>
<sequence length="187" mass="21456">MEGISVSAELEKRIIEAFCIFDHVGDKTIDVREVGTVLRFLGCAPTEKEVNDVITQTEMEDSAGEVHLTKFLPYIIHLLTDHRMEPAGPEELLAAFHVIDDENRGYLEPEYFSKLMMEEGEPFTQEEVDEMLAIAIDPLSGQINYEYYLNQLMHKRKDSVYELAAQSLIEKARQAQKQTRQSRMEVS</sequence>
<dbReference type="Proteomes" id="UP000078200">
    <property type="component" value="Unassembled WGS sequence"/>
</dbReference>
<name>A0A1A9VM93_GLOAU</name>
<dbReference type="AlphaFoldDB" id="A0A1A9VM93"/>
<accession>A0A1A9VM93</accession>
<evidence type="ECO:0000313" key="3">
    <source>
        <dbReference type="Proteomes" id="UP000078200"/>
    </source>
</evidence>
<protein>
    <recommendedName>
        <fullName evidence="1">EF-hand domain-containing protein</fullName>
    </recommendedName>
</protein>
<proteinExistence type="predicted"/>
<dbReference type="PANTHER" id="PTHR46763">
    <property type="entry name" value="DYNEIN REGULATORY COMPLEX PROTEIN 8"/>
    <property type="match status" value="1"/>
</dbReference>
<dbReference type="VEuPathDB" id="VectorBase:GAUT041470"/>
<reference evidence="2" key="1">
    <citation type="submission" date="2020-05" db="UniProtKB">
        <authorList>
            <consortium name="EnsemblMetazoa"/>
        </authorList>
    </citation>
    <scope>IDENTIFICATION</scope>
    <source>
        <strain evidence="2">TTRI</strain>
    </source>
</reference>
<keyword evidence="3" id="KW-1185">Reference proteome</keyword>
<evidence type="ECO:0000259" key="1">
    <source>
        <dbReference type="PROSITE" id="PS50222"/>
    </source>
</evidence>
<evidence type="ECO:0000313" key="2">
    <source>
        <dbReference type="EnsemblMetazoa" id="GAUT041470-PA"/>
    </source>
</evidence>
<dbReference type="Gene3D" id="1.10.238.10">
    <property type="entry name" value="EF-hand"/>
    <property type="match status" value="2"/>
</dbReference>
<dbReference type="PANTHER" id="PTHR46763:SF1">
    <property type="entry name" value="DYNEIN REGULATORY COMPLEX PROTEIN 8"/>
    <property type="match status" value="1"/>
</dbReference>
<dbReference type="STRING" id="7395.A0A1A9VM93"/>
<dbReference type="PROSITE" id="PS50222">
    <property type="entry name" value="EF_HAND_2"/>
    <property type="match status" value="1"/>
</dbReference>
<feature type="domain" description="EF-hand" evidence="1">
    <location>
        <begin position="9"/>
        <end position="44"/>
    </location>
</feature>
<dbReference type="GO" id="GO:0005509">
    <property type="term" value="F:calcium ion binding"/>
    <property type="evidence" value="ECO:0007669"/>
    <property type="project" value="InterPro"/>
</dbReference>
<organism evidence="2 3">
    <name type="scientific">Glossina austeni</name>
    <name type="common">Savannah tsetse fly</name>
    <dbReference type="NCBI Taxonomy" id="7395"/>
    <lineage>
        <taxon>Eukaryota</taxon>
        <taxon>Metazoa</taxon>
        <taxon>Ecdysozoa</taxon>
        <taxon>Arthropoda</taxon>
        <taxon>Hexapoda</taxon>
        <taxon>Insecta</taxon>
        <taxon>Pterygota</taxon>
        <taxon>Neoptera</taxon>
        <taxon>Endopterygota</taxon>
        <taxon>Diptera</taxon>
        <taxon>Brachycera</taxon>
        <taxon>Muscomorpha</taxon>
        <taxon>Hippoboscoidea</taxon>
        <taxon>Glossinidae</taxon>
        <taxon>Glossina</taxon>
    </lineage>
</organism>
<dbReference type="InterPro" id="IPR011992">
    <property type="entry name" value="EF-hand-dom_pair"/>
</dbReference>
<dbReference type="FunFam" id="1.10.238.10:FF:000001">
    <property type="entry name" value="Calmodulin 1"/>
    <property type="match status" value="1"/>
</dbReference>
<dbReference type="EnsemblMetazoa" id="GAUT041470-RA">
    <property type="protein sequence ID" value="GAUT041470-PA"/>
    <property type="gene ID" value="GAUT041470"/>
</dbReference>
<dbReference type="InterPro" id="IPR002048">
    <property type="entry name" value="EF_hand_dom"/>
</dbReference>